<evidence type="ECO:0000256" key="8">
    <source>
        <dbReference type="ARBA" id="ARBA00022960"/>
    </source>
</evidence>
<dbReference type="GO" id="GO:0005886">
    <property type="term" value="C:plasma membrane"/>
    <property type="evidence" value="ECO:0007669"/>
    <property type="project" value="UniProtKB-SubCell"/>
</dbReference>
<comment type="subcellular location">
    <subcellularLocation>
        <location evidence="1 17">Cell membrane</location>
        <topology evidence="1 17">Multi-pass membrane protein</topology>
    </subcellularLocation>
</comment>
<feature type="transmembrane region" description="Helical" evidence="17">
    <location>
        <begin position="191"/>
        <end position="212"/>
    </location>
</feature>
<evidence type="ECO:0000256" key="9">
    <source>
        <dbReference type="ARBA" id="ARBA00022984"/>
    </source>
</evidence>
<evidence type="ECO:0000256" key="17">
    <source>
        <dbReference type="HAMAP-Rule" id="MF_01006"/>
    </source>
</evidence>
<keyword evidence="13 17" id="KW-0961">Cell wall biogenesis/degradation</keyword>
<keyword evidence="8 17" id="KW-0133">Cell shape</keyword>
<feature type="transmembrane region" description="Helical" evidence="17">
    <location>
        <begin position="88"/>
        <end position="106"/>
    </location>
</feature>
<reference evidence="19" key="1">
    <citation type="submission" date="2015-05" db="EMBL/GenBank/DDBJ databases">
        <authorList>
            <person name="Urmite Genomes"/>
        </authorList>
    </citation>
    <scope>NUCLEOTIDE SEQUENCE [LARGE SCALE GENOMIC DNA]</scope>
    <source>
        <strain evidence="19">LF1</strain>
    </source>
</reference>
<evidence type="ECO:0000256" key="10">
    <source>
        <dbReference type="ARBA" id="ARBA00022989"/>
    </source>
</evidence>
<comment type="function">
    <text evidence="17">Catalyzes the dephosphorylation of undecaprenyl diphosphate (UPP). Confers resistance to bacitracin.</text>
</comment>
<dbReference type="GO" id="GO:0009252">
    <property type="term" value="P:peptidoglycan biosynthetic process"/>
    <property type="evidence" value="ECO:0007669"/>
    <property type="project" value="UniProtKB-KW"/>
</dbReference>
<dbReference type="HAMAP" id="MF_01006">
    <property type="entry name" value="Undec_diphosphatase"/>
    <property type="match status" value="1"/>
</dbReference>
<dbReference type="PANTHER" id="PTHR30622">
    <property type="entry name" value="UNDECAPRENYL-DIPHOSPHATASE"/>
    <property type="match status" value="1"/>
</dbReference>
<dbReference type="GO" id="GO:0071555">
    <property type="term" value="P:cell wall organization"/>
    <property type="evidence" value="ECO:0007669"/>
    <property type="project" value="UniProtKB-KW"/>
</dbReference>
<evidence type="ECO:0000256" key="13">
    <source>
        <dbReference type="ARBA" id="ARBA00023316"/>
    </source>
</evidence>
<evidence type="ECO:0000256" key="4">
    <source>
        <dbReference type="ARBA" id="ARBA00021581"/>
    </source>
</evidence>
<feature type="transmembrane region" description="Helical" evidence="17">
    <location>
        <begin position="47"/>
        <end position="67"/>
    </location>
</feature>
<name>A0A0U1P3T7_9BACI</name>
<sequence>MDIFKTIVFAIIQGITELFPISSVAHGVLTPYVFHWNLSPEFLKEHFLPYVVMLHLGTAIALLVFFWRDWLELIRSIFNGDAKTNRKVLLLLIVATLPAAIIGLVFEKKLTHLFSSVTSASFFLIINGFFLYFGEKMRNRGTKEIKDLNYGEAVVIGFFQSLALIPGFSRSGSSMTAGFWMGLKHEASAKMAMLLATPVILGASVLELPKIAKSGTHGLLQMSILGGVLSGIFAYISVMILMKWFKRKEINAMRPFAIYCWVVGTVILVSTFF</sequence>
<keyword evidence="6 17" id="KW-0812">Transmembrane</keyword>
<protein>
    <recommendedName>
        <fullName evidence="4 17">Undecaprenyl-diphosphatase</fullName>
        <ecNumber evidence="3 17">3.6.1.27</ecNumber>
    </recommendedName>
    <alternativeName>
        <fullName evidence="15 17">Bacitracin resistance protein</fullName>
    </alternativeName>
    <alternativeName>
        <fullName evidence="14 17">Undecaprenyl pyrophosphate phosphatase</fullName>
    </alternativeName>
</protein>
<dbReference type="EC" id="3.6.1.27" evidence="3 17"/>
<dbReference type="PANTHER" id="PTHR30622:SF4">
    <property type="entry name" value="UNDECAPRENYL-DIPHOSPHATASE"/>
    <property type="match status" value="1"/>
</dbReference>
<feature type="transmembrane region" description="Helical" evidence="17">
    <location>
        <begin position="112"/>
        <end position="133"/>
    </location>
</feature>
<evidence type="ECO:0000256" key="16">
    <source>
        <dbReference type="ARBA" id="ARBA00047594"/>
    </source>
</evidence>
<evidence type="ECO:0000256" key="14">
    <source>
        <dbReference type="ARBA" id="ARBA00032707"/>
    </source>
</evidence>
<dbReference type="AlphaFoldDB" id="A0A0U1P3T7"/>
<feature type="transmembrane region" description="Helical" evidence="17">
    <location>
        <begin position="256"/>
        <end position="272"/>
    </location>
</feature>
<keyword evidence="9 17" id="KW-0573">Peptidoglycan synthesis</keyword>
<dbReference type="Pfam" id="PF02673">
    <property type="entry name" value="BacA"/>
    <property type="match status" value="1"/>
</dbReference>
<feature type="transmembrane region" description="Helical" evidence="17">
    <location>
        <begin position="7"/>
        <end position="27"/>
    </location>
</feature>
<dbReference type="Proteomes" id="UP000199087">
    <property type="component" value="Unassembled WGS sequence"/>
</dbReference>
<keyword evidence="10 17" id="KW-1133">Transmembrane helix</keyword>
<keyword evidence="19" id="KW-1185">Reference proteome</keyword>
<evidence type="ECO:0000313" key="18">
    <source>
        <dbReference type="EMBL" id="CRK84979.1"/>
    </source>
</evidence>
<evidence type="ECO:0000313" key="19">
    <source>
        <dbReference type="Proteomes" id="UP000199087"/>
    </source>
</evidence>
<evidence type="ECO:0000256" key="3">
    <source>
        <dbReference type="ARBA" id="ARBA00012374"/>
    </source>
</evidence>
<evidence type="ECO:0000256" key="6">
    <source>
        <dbReference type="ARBA" id="ARBA00022692"/>
    </source>
</evidence>
<keyword evidence="11 17" id="KW-0472">Membrane</keyword>
<comment type="catalytic activity">
    <reaction evidence="16 17">
        <text>di-trans,octa-cis-undecaprenyl diphosphate + H2O = di-trans,octa-cis-undecaprenyl phosphate + phosphate + H(+)</text>
        <dbReference type="Rhea" id="RHEA:28094"/>
        <dbReference type="ChEBI" id="CHEBI:15377"/>
        <dbReference type="ChEBI" id="CHEBI:15378"/>
        <dbReference type="ChEBI" id="CHEBI:43474"/>
        <dbReference type="ChEBI" id="CHEBI:58405"/>
        <dbReference type="ChEBI" id="CHEBI:60392"/>
        <dbReference type="EC" id="3.6.1.27"/>
    </reaction>
</comment>
<keyword evidence="7 17" id="KW-0378">Hydrolase</keyword>
<proteinExistence type="inferred from homology"/>
<evidence type="ECO:0000256" key="2">
    <source>
        <dbReference type="ARBA" id="ARBA00010621"/>
    </source>
</evidence>
<evidence type="ECO:0000256" key="1">
    <source>
        <dbReference type="ARBA" id="ARBA00004651"/>
    </source>
</evidence>
<dbReference type="GO" id="GO:0050380">
    <property type="term" value="F:undecaprenyl-diphosphatase activity"/>
    <property type="evidence" value="ECO:0007669"/>
    <property type="project" value="UniProtKB-UniRule"/>
</dbReference>
<organism evidence="18 19">
    <name type="scientific">Neobacillus massiliamazoniensis</name>
    <dbReference type="NCBI Taxonomy" id="1499688"/>
    <lineage>
        <taxon>Bacteria</taxon>
        <taxon>Bacillati</taxon>
        <taxon>Bacillota</taxon>
        <taxon>Bacilli</taxon>
        <taxon>Bacillales</taxon>
        <taxon>Bacillaceae</taxon>
        <taxon>Neobacillus</taxon>
    </lineage>
</organism>
<comment type="similarity">
    <text evidence="2 17">Belongs to the UppP family.</text>
</comment>
<dbReference type="GO" id="GO:0008360">
    <property type="term" value="P:regulation of cell shape"/>
    <property type="evidence" value="ECO:0007669"/>
    <property type="project" value="UniProtKB-KW"/>
</dbReference>
<dbReference type="STRING" id="1499688.BN000_05038"/>
<evidence type="ECO:0000256" key="5">
    <source>
        <dbReference type="ARBA" id="ARBA00022475"/>
    </source>
</evidence>
<dbReference type="InterPro" id="IPR003824">
    <property type="entry name" value="UppP"/>
</dbReference>
<evidence type="ECO:0000256" key="12">
    <source>
        <dbReference type="ARBA" id="ARBA00023251"/>
    </source>
</evidence>
<gene>
    <name evidence="17" type="primary">uppP</name>
    <name evidence="18" type="ORF">BN000_05038</name>
</gene>
<dbReference type="OrthoDB" id="9808289at2"/>
<keyword evidence="12 17" id="KW-0046">Antibiotic resistance</keyword>
<keyword evidence="5 17" id="KW-1003">Cell membrane</keyword>
<evidence type="ECO:0000256" key="7">
    <source>
        <dbReference type="ARBA" id="ARBA00022801"/>
    </source>
</evidence>
<dbReference type="EMBL" id="CVRB01000006">
    <property type="protein sequence ID" value="CRK84979.1"/>
    <property type="molecule type" value="Genomic_DNA"/>
</dbReference>
<accession>A0A0U1P3T7</accession>
<evidence type="ECO:0000256" key="15">
    <source>
        <dbReference type="ARBA" id="ARBA00032932"/>
    </source>
</evidence>
<evidence type="ECO:0000256" key="11">
    <source>
        <dbReference type="ARBA" id="ARBA00023136"/>
    </source>
</evidence>
<feature type="transmembrane region" description="Helical" evidence="17">
    <location>
        <begin position="224"/>
        <end position="244"/>
    </location>
</feature>
<comment type="miscellaneous">
    <text evidence="17">Bacitracin is thought to be involved in the inhibition of peptidoglycan synthesis by sequestering undecaprenyl diphosphate, thereby reducing the pool of lipid carrier available.</text>
</comment>
<dbReference type="GO" id="GO:0046677">
    <property type="term" value="P:response to antibiotic"/>
    <property type="evidence" value="ECO:0007669"/>
    <property type="project" value="UniProtKB-UniRule"/>
</dbReference>
<dbReference type="RefSeq" id="WP_090639491.1">
    <property type="nucleotide sequence ID" value="NZ_CVRB01000006.1"/>
</dbReference>